<dbReference type="GO" id="GO:0034728">
    <property type="term" value="P:nucleosome organization"/>
    <property type="evidence" value="ECO:0007669"/>
    <property type="project" value="TreeGrafter"/>
</dbReference>
<evidence type="ECO:0000256" key="4">
    <source>
        <dbReference type="ARBA" id="ARBA00020248"/>
    </source>
</evidence>
<dbReference type="FunFam" id="3.30.505.10:FF:000065">
    <property type="entry name" value="Transcription elongation factor SPT6"/>
    <property type="match status" value="1"/>
</dbReference>
<dbReference type="GO" id="GO:0005694">
    <property type="term" value="C:chromosome"/>
    <property type="evidence" value="ECO:0007669"/>
    <property type="project" value="UniProtKB-SubCell"/>
</dbReference>
<dbReference type="Gene3D" id="1.10.10.650">
    <property type="entry name" value="RuvA domain 2-like"/>
    <property type="match status" value="1"/>
</dbReference>
<evidence type="ECO:0000259" key="12">
    <source>
        <dbReference type="PROSITE" id="PS50126"/>
    </source>
</evidence>
<dbReference type="InterPro" id="IPR028088">
    <property type="entry name" value="Spt6_HTH_DNA-bd_dom"/>
</dbReference>
<dbReference type="FunFam" id="1.10.10.2740:FF:000002">
    <property type="entry name" value="Transcription elongation factor Spt6"/>
    <property type="match status" value="1"/>
</dbReference>
<evidence type="ECO:0000256" key="6">
    <source>
        <dbReference type="ARBA" id="ARBA00022999"/>
    </source>
</evidence>
<dbReference type="GO" id="GO:0003677">
    <property type="term" value="F:DNA binding"/>
    <property type="evidence" value="ECO:0007669"/>
    <property type="project" value="InterPro"/>
</dbReference>
<feature type="compositionally biased region" description="Basic and acidic residues" evidence="11">
    <location>
        <begin position="124"/>
        <end position="137"/>
    </location>
</feature>
<comment type="function">
    <text evidence="10">Plays a role in maintenance of chromatin structure during RNA polymerase II transcription elongation thereby repressing transcription initiation from cryptic promoters. Mediates the reassembly of nucleosomes onto the promoters of at least a selected set of genes during repression; the nucleosome reassembly is essential for transcriptional repression.</text>
</comment>
<gene>
    <name evidence="13" type="ORF">AMS68_006171</name>
</gene>
<dbReference type="PROSITE" id="PS50126">
    <property type="entry name" value="S1"/>
    <property type="match status" value="1"/>
</dbReference>
<evidence type="ECO:0000256" key="5">
    <source>
        <dbReference type="ARBA" id="ARBA00022454"/>
    </source>
</evidence>
<dbReference type="InterPro" id="IPR012337">
    <property type="entry name" value="RNaseH-like_sf"/>
</dbReference>
<dbReference type="GO" id="GO:0008023">
    <property type="term" value="C:transcription elongation factor complex"/>
    <property type="evidence" value="ECO:0007669"/>
    <property type="project" value="TreeGrafter"/>
</dbReference>
<dbReference type="PIRSF" id="PIRSF036947">
    <property type="entry name" value="Spt6"/>
    <property type="match status" value="1"/>
</dbReference>
<dbReference type="PANTHER" id="PTHR10145:SF6">
    <property type="entry name" value="TRANSCRIPTION ELONGATION FACTOR SPT6"/>
    <property type="match status" value="1"/>
</dbReference>
<comment type="function">
    <text evidence="9">Histone H3-H4 chaperone that plays a role in maintenance of chromatin structure during RNA polymerase II transcription elongation thereby repressing transcription initiation from cryptic promoters. Mediates the reassembly of nucleosomes onto the promoters of at least a selected set of genes during repression; the nucleosome reassembly is essential for transcriptional repression. Essential for viability.</text>
</comment>
<dbReference type="Gene3D" id="2.40.50.140">
    <property type="entry name" value="Nucleic acid-binding proteins"/>
    <property type="match status" value="1"/>
</dbReference>
<dbReference type="InterPro" id="IPR017072">
    <property type="entry name" value="TF_Spt6"/>
</dbReference>
<keyword evidence="5" id="KW-0158">Chromosome</keyword>
<dbReference type="InterPro" id="IPR023319">
    <property type="entry name" value="Tex-like_HTH_dom_sf"/>
</dbReference>
<evidence type="ECO:0000256" key="1">
    <source>
        <dbReference type="ARBA" id="ARBA00004123"/>
    </source>
</evidence>
<dbReference type="InterPro" id="IPR032706">
    <property type="entry name" value="Spt6_HHH"/>
</dbReference>
<feature type="compositionally biased region" description="Acidic residues" evidence="11">
    <location>
        <begin position="10"/>
        <end position="26"/>
    </location>
</feature>
<evidence type="ECO:0000256" key="3">
    <source>
        <dbReference type="ARBA" id="ARBA00009253"/>
    </source>
</evidence>
<dbReference type="InterPro" id="IPR000980">
    <property type="entry name" value="SH2"/>
</dbReference>
<dbReference type="GO" id="GO:0042393">
    <property type="term" value="F:histone binding"/>
    <property type="evidence" value="ECO:0007669"/>
    <property type="project" value="TreeGrafter"/>
</dbReference>
<dbReference type="Gene3D" id="3.30.505.10">
    <property type="entry name" value="SH2 domain"/>
    <property type="match status" value="2"/>
</dbReference>
<accession>A0A6H0Y0W9</accession>
<dbReference type="InterPro" id="IPR023323">
    <property type="entry name" value="Tex-like_dom_sf"/>
</dbReference>
<dbReference type="Pfam" id="PF21710">
    <property type="entry name" value="Spt6_S1"/>
    <property type="match status" value="1"/>
</dbReference>
<evidence type="ECO:0000256" key="9">
    <source>
        <dbReference type="ARBA" id="ARBA00093389"/>
    </source>
</evidence>
<keyword evidence="14" id="KW-1185">Reference proteome</keyword>
<dbReference type="SUPFAM" id="SSF50249">
    <property type="entry name" value="Nucleic acid-binding proteins"/>
    <property type="match status" value="1"/>
</dbReference>
<dbReference type="Pfam" id="PF14635">
    <property type="entry name" value="HHH_7"/>
    <property type="match status" value="1"/>
</dbReference>
<evidence type="ECO:0000256" key="7">
    <source>
        <dbReference type="ARBA" id="ARBA00023163"/>
    </source>
</evidence>
<feature type="region of interest" description="Disordered" evidence="11">
    <location>
        <begin position="1"/>
        <end position="175"/>
    </location>
</feature>
<dbReference type="Gene3D" id="1.10.10.2740">
    <property type="entry name" value="Spt6, Death-like domain"/>
    <property type="match status" value="1"/>
</dbReference>
<dbReference type="Proteomes" id="UP000503462">
    <property type="component" value="Chromosome 4"/>
</dbReference>
<feature type="compositionally biased region" description="Acidic residues" evidence="11">
    <location>
        <begin position="40"/>
        <end position="53"/>
    </location>
</feature>
<dbReference type="InterPro" id="IPR035018">
    <property type="entry name" value="Spt6_SH2_C"/>
</dbReference>
<comment type="subcellular location">
    <subcellularLocation>
        <location evidence="2">Chromosome</location>
    </subcellularLocation>
    <subcellularLocation>
        <location evidence="1 10">Nucleus</location>
    </subcellularLocation>
</comment>
<dbReference type="InterPro" id="IPR028083">
    <property type="entry name" value="Spt6_acidic_N_dom"/>
</dbReference>
<dbReference type="FunFam" id="3.30.505.10:FF:000056">
    <property type="entry name" value="Transcription elongation factor Spt6"/>
    <property type="match status" value="1"/>
</dbReference>
<dbReference type="Gene3D" id="3.30.420.140">
    <property type="entry name" value="YqgF/RNase H-like domain"/>
    <property type="match status" value="1"/>
</dbReference>
<feature type="compositionally biased region" description="Polar residues" evidence="11">
    <location>
        <begin position="28"/>
        <end position="38"/>
    </location>
</feature>
<dbReference type="Pfam" id="PF14641">
    <property type="entry name" value="HTH_44"/>
    <property type="match status" value="1"/>
</dbReference>
<organism evidence="13 14">
    <name type="scientific">Peltaster fructicola</name>
    <dbReference type="NCBI Taxonomy" id="286661"/>
    <lineage>
        <taxon>Eukaryota</taxon>
        <taxon>Fungi</taxon>
        <taxon>Dikarya</taxon>
        <taxon>Ascomycota</taxon>
        <taxon>Pezizomycotina</taxon>
        <taxon>Dothideomycetes</taxon>
        <taxon>Dothideomycetes incertae sedis</taxon>
        <taxon>Peltaster</taxon>
    </lineage>
</organism>
<dbReference type="GO" id="GO:0031491">
    <property type="term" value="F:nucleosome binding"/>
    <property type="evidence" value="ECO:0007669"/>
    <property type="project" value="TreeGrafter"/>
</dbReference>
<evidence type="ECO:0000256" key="8">
    <source>
        <dbReference type="ARBA" id="ARBA00023242"/>
    </source>
</evidence>
<comment type="similarity">
    <text evidence="3 10">Belongs to the SPT6 family.</text>
</comment>
<dbReference type="OrthoDB" id="995477at2759"/>
<feature type="compositionally biased region" description="Acidic residues" evidence="11">
    <location>
        <begin position="1184"/>
        <end position="1193"/>
    </location>
</feature>
<sequence>MSTRDFFDTVADEGSEEDEDFDEETGEAQQRASKTNGLEDSSEEESDEDDDGEEARRIREGFIVDEIEDEDDRRERRRERKKRRREEAEDEQLDAEDLDLIGETLPGEGRQTEQSKYKRLKRGHRDERAAHEARGVEDIFSDDDDDAVGNRRPNFLTNEMDDFIEEDPYEDGGELDEDMEIRQPSQRAGFTSMKDLVDSGYDEADLEDVVQAFGNGDEYEWALENERARADEEQDPERALELKDVFEPSQLVERMLTDADNTIRMTDLPERFQLARRPYSDVFDLPDEERVKLEIEEANWITDLMWPRQRLSSDLHKPFRQVVARVLDYMNKDGLEPPFIFNNRKDYLIHQEGIKDNEIQAEKLVNVQSLWDVFDHDLKFRAFAEKRAGIRKSIELMKEINPELQDVVFEELLPTAISIEELQDIQDYINFQYGQQMKDISIAEAEAQGTQKRAQGSRNVWDKVRSSSAYHLVRAFGINADAIAQNAAKIGRKNYTEDPDMRPDDLADTLVQEPGYRTGAEVLTAAKAMFIEELVMSPRMRKHMRKVYFEQVVFDAVRTEKGLKQIDEDHPYYEFKYLRKQDIRSFVERPELFLRMVKAEESGLVEIRARLLRESKVAEELRRCIESDAFSDVADAWNTLRKETIDLALKKLHRIMARSCKETVKNECENSIAIRCRVAYNAKLDQAPYKPQGMILGTTPRVFALSNGAGNRSDAICWAYVDEHARVLANGKYSDLRLGNVEKYQADGKDVAPFVEEIRNHKPDVIAVSGWSVETRRLYKDLQDIIKKFDLRGTPYEDEDKREISDELDVVIVNDEVARLYHTSERAATDHPGVPPLTRYAVALAAYMQDPLKQYAALGKDVASISFDPDQHLIPEEKLMKYLETVMVDTVNLVGVEINDAIHDPLIANLLPYISGLGPRKAAQMLKVVNASGGEVLNRSELVGDVENNKKPAMGPRCFINAASFLYLIYDKNEPESEYLDYTRIHPEDYDIARKMAADALEYDEEDVAAEVAREGPGAIIRKLITDGAQERVNDLVLEQYAAQLENKFGQRKRATLETIRMELMNPYEELRRNFVHLGTAETFTMLTGETLDSLQEGMIVPVSIKRTFSDHIEVKLDCGIEGSISATEFPEDMVTAGLEPRQFFSPHQTVRAKLMHLDAKSLLRSSLRDSHLREPFKKKMDHEIDEWDEDQEAKDKRDAKKASQAKNDRAQRVIKHPLFRNFSSAQAEAFLATQGPGDCVIRPSSKGLDHLAVTWKVHDNLYQHLDVLELDKENEFSVGRALRVGKSTYSDLDELIVLHVQAMARKVDEMMRDERYQSGTKEQTGQWLTTYTEANPKRSMYAFCLNPKYAGYFYLCFKNGQMAPLANWPVKIIPNAFELQGNKYPDMQALKNGFKTLMMNHGPAGIKGAINGRR</sequence>
<dbReference type="InterPro" id="IPR010994">
    <property type="entry name" value="RuvA_2-like"/>
</dbReference>
<evidence type="ECO:0000256" key="10">
    <source>
        <dbReference type="PIRNR" id="PIRNR036947"/>
    </source>
</evidence>
<dbReference type="SUPFAM" id="SSF53098">
    <property type="entry name" value="Ribonuclease H-like"/>
    <property type="match status" value="1"/>
</dbReference>
<dbReference type="SUPFAM" id="SSF158832">
    <property type="entry name" value="Tex N-terminal region-like"/>
    <property type="match status" value="1"/>
</dbReference>
<dbReference type="Pfam" id="PF14639">
    <property type="entry name" value="YqgF"/>
    <property type="match status" value="1"/>
</dbReference>
<dbReference type="InterPro" id="IPR035019">
    <property type="entry name" value="Spt6_SH2_N"/>
</dbReference>
<feature type="domain" description="S1 motif" evidence="12">
    <location>
        <begin position="1098"/>
        <end position="1169"/>
    </location>
</feature>
<reference evidence="13 14" key="1">
    <citation type="journal article" date="2016" name="Sci. Rep.">
        <title>Peltaster fructicola genome reveals evolution from an invasive phytopathogen to an ectophytic parasite.</title>
        <authorList>
            <person name="Xu C."/>
            <person name="Chen H."/>
            <person name="Gleason M.L."/>
            <person name="Xu J.R."/>
            <person name="Liu H."/>
            <person name="Zhang R."/>
            <person name="Sun G."/>
        </authorList>
    </citation>
    <scope>NUCLEOTIDE SEQUENCE [LARGE SCALE GENOMIC DNA]</scope>
    <source>
        <strain evidence="13 14">LNHT1506</strain>
    </source>
</reference>
<evidence type="ECO:0000256" key="11">
    <source>
        <dbReference type="SAM" id="MobiDB-lite"/>
    </source>
</evidence>
<dbReference type="InterPro" id="IPR012340">
    <property type="entry name" value="NA-bd_OB-fold"/>
</dbReference>
<dbReference type="SUPFAM" id="SSF47781">
    <property type="entry name" value="RuvA domain 2-like"/>
    <property type="match status" value="2"/>
</dbReference>
<feature type="compositionally biased region" description="Basic and acidic residues" evidence="11">
    <location>
        <begin position="1194"/>
        <end position="1211"/>
    </location>
</feature>
<name>A0A6H0Y0W9_9PEZI</name>
<dbReference type="InterPro" id="IPR035420">
    <property type="entry name" value="Spt6_SH2"/>
</dbReference>
<dbReference type="InterPro" id="IPR042066">
    <property type="entry name" value="Spt6_death-like"/>
</dbReference>
<dbReference type="InterPro" id="IPR028231">
    <property type="entry name" value="Spt6_YqgF"/>
</dbReference>
<dbReference type="InterPro" id="IPR049540">
    <property type="entry name" value="Spt6-like_S1"/>
</dbReference>
<dbReference type="Gene3D" id="1.10.3500.10">
    <property type="entry name" value="Tex N-terminal region-like"/>
    <property type="match status" value="1"/>
</dbReference>
<evidence type="ECO:0000313" key="13">
    <source>
        <dbReference type="EMBL" id="QIX00654.1"/>
    </source>
</evidence>
<dbReference type="PANTHER" id="PTHR10145">
    <property type="entry name" value="TRANSCRIPTION ELONGATION FACTOR SPT6"/>
    <property type="match status" value="1"/>
</dbReference>
<feature type="compositionally biased region" description="Basic residues" evidence="11">
    <location>
        <begin position="75"/>
        <end position="84"/>
    </location>
</feature>
<dbReference type="Gene3D" id="1.10.150.850">
    <property type="entry name" value="Spt6, helix-hairpin-helix domain"/>
    <property type="match status" value="1"/>
</dbReference>
<dbReference type="InterPro" id="IPR036860">
    <property type="entry name" value="SH2_dom_sf"/>
</dbReference>
<dbReference type="CDD" id="cd09918">
    <property type="entry name" value="SH2_Nterm_SPT6_like"/>
    <property type="match status" value="1"/>
</dbReference>
<dbReference type="Pfam" id="PF14633">
    <property type="entry name" value="SH2_2"/>
    <property type="match status" value="1"/>
</dbReference>
<feature type="region of interest" description="Disordered" evidence="11">
    <location>
        <begin position="1184"/>
        <end position="1211"/>
    </location>
</feature>
<keyword evidence="6" id="KW-0727">SH2 domain</keyword>
<evidence type="ECO:0000256" key="2">
    <source>
        <dbReference type="ARBA" id="ARBA00004286"/>
    </source>
</evidence>
<keyword evidence="7 10" id="KW-0804">Transcription</keyword>
<feature type="compositionally biased region" description="Acidic residues" evidence="11">
    <location>
        <begin position="63"/>
        <end position="72"/>
    </location>
</feature>
<dbReference type="CDD" id="cd09928">
    <property type="entry name" value="SH2_Cterm_SPT6_like"/>
    <property type="match status" value="1"/>
</dbReference>
<dbReference type="GO" id="GO:0140673">
    <property type="term" value="P:transcription elongation-coupled chromatin remodeling"/>
    <property type="evidence" value="ECO:0007669"/>
    <property type="project" value="InterPro"/>
</dbReference>
<dbReference type="SMART" id="SM00252">
    <property type="entry name" value="SH2"/>
    <property type="match status" value="1"/>
</dbReference>
<keyword evidence="8 10" id="KW-0539">Nucleus</keyword>
<feature type="compositionally biased region" description="Acidic residues" evidence="11">
    <location>
        <begin position="88"/>
        <end position="100"/>
    </location>
</feature>
<dbReference type="EMBL" id="CP051142">
    <property type="protein sequence ID" value="QIX00654.1"/>
    <property type="molecule type" value="Genomic_DNA"/>
</dbReference>
<dbReference type="InterPro" id="IPR037027">
    <property type="entry name" value="YqgF/RNaseH-like_dom_sf"/>
</dbReference>
<dbReference type="InterPro" id="IPR055179">
    <property type="entry name" value="Tex-like_central_region"/>
</dbReference>
<dbReference type="Pfam" id="PF22706">
    <property type="entry name" value="Tex_central_region"/>
    <property type="match status" value="1"/>
</dbReference>
<evidence type="ECO:0000313" key="14">
    <source>
        <dbReference type="Proteomes" id="UP000503462"/>
    </source>
</evidence>
<dbReference type="SUPFAM" id="SSF55550">
    <property type="entry name" value="SH2 domain"/>
    <property type="match status" value="1"/>
</dbReference>
<protein>
    <recommendedName>
        <fullName evidence="4 10">Transcription elongation factor Spt6</fullName>
    </recommendedName>
</protein>
<dbReference type="Pfam" id="PF14632">
    <property type="entry name" value="SPT6_acidic"/>
    <property type="match status" value="1"/>
</dbReference>
<feature type="compositionally biased region" description="Acidic residues" evidence="11">
    <location>
        <begin position="159"/>
        <end position="175"/>
    </location>
</feature>
<dbReference type="InterPro" id="IPR003029">
    <property type="entry name" value="S1_domain"/>
</dbReference>
<proteinExistence type="inferred from homology"/>